<name>A0A448ZK74_9STRA</name>
<keyword evidence="2" id="KW-1185">Reference proteome</keyword>
<reference evidence="1 2" key="1">
    <citation type="submission" date="2019-01" db="EMBL/GenBank/DDBJ databases">
        <authorList>
            <person name="Ferrante I. M."/>
        </authorList>
    </citation>
    <scope>NUCLEOTIDE SEQUENCE [LARGE SCALE GENOMIC DNA]</scope>
    <source>
        <strain evidence="1 2">B856</strain>
    </source>
</reference>
<gene>
    <name evidence="1" type="ORF">PSNMU_V1.4_AUG-EV-PASAV3_0093450</name>
</gene>
<sequence length="106" mass="11778">MAHDLAELRYLEFWADRILLQKSTSSSAAASFWHNPAQSWEMAVIKRESVPIASSSGQWRHKKPTGVFTSKTLVAEAAPPMASSSGQWRHKKLSGPLKSTAWLPVM</sequence>
<accession>A0A448ZK74</accession>
<dbReference type="AlphaFoldDB" id="A0A448ZK74"/>
<evidence type="ECO:0000313" key="2">
    <source>
        <dbReference type="Proteomes" id="UP000291116"/>
    </source>
</evidence>
<dbReference type="Proteomes" id="UP000291116">
    <property type="component" value="Unassembled WGS sequence"/>
</dbReference>
<protein>
    <submittedName>
        <fullName evidence="1">Uncharacterized protein</fullName>
    </submittedName>
</protein>
<organism evidence="1 2">
    <name type="scientific">Pseudo-nitzschia multistriata</name>
    <dbReference type="NCBI Taxonomy" id="183589"/>
    <lineage>
        <taxon>Eukaryota</taxon>
        <taxon>Sar</taxon>
        <taxon>Stramenopiles</taxon>
        <taxon>Ochrophyta</taxon>
        <taxon>Bacillariophyta</taxon>
        <taxon>Bacillariophyceae</taxon>
        <taxon>Bacillariophycidae</taxon>
        <taxon>Bacillariales</taxon>
        <taxon>Bacillariaceae</taxon>
        <taxon>Pseudo-nitzschia</taxon>
    </lineage>
</organism>
<evidence type="ECO:0000313" key="1">
    <source>
        <dbReference type="EMBL" id="VEU42442.1"/>
    </source>
</evidence>
<dbReference type="EMBL" id="CAACVS010000440">
    <property type="protein sequence ID" value="VEU42442.1"/>
    <property type="molecule type" value="Genomic_DNA"/>
</dbReference>
<proteinExistence type="predicted"/>